<dbReference type="InterPro" id="IPR006527">
    <property type="entry name" value="F-box-assoc_dom_typ1"/>
</dbReference>
<evidence type="ECO:0000313" key="3">
    <source>
        <dbReference type="Proteomes" id="UP000467841"/>
    </source>
</evidence>
<dbReference type="Gene3D" id="1.20.1280.50">
    <property type="match status" value="1"/>
</dbReference>
<dbReference type="Pfam" id="PF00646">
    <property type="entry name" value="F-box"/>
    <property type="match status" value="1"/>
</dbReference>
<dbReference type="Pfam" id="PF07734">
    <property type="entry name" value="FBA_1"/>
    <property type="match status" value="1"/>
</dbReference>
<dbReference type="NCBIfam" id="TIGR01640">
    <property type="entry name" value="F_box_assoc_1"/>
    <property type="match status" value="1"/>
</dbReference>
<accession>A0A6D2HCT1</accession>
<dbReference type="EMBL" id="CACVBM020000011">
    <property type="protein sequence ID" value="CAA7012972.1"/>
    <property type="molecule type" value="Genomic_DNA"/>
</dbReference>
<dbReference type="SUPFAM" id="SSF50965">
    <property type="entry name" value="Galactose oxidase, central domain"/>
    <property type="match status" value="1"/>
</dbReference>
<comment type="caution">
    <text evidence="2">The sequence shown here is derived from an EMBL/GenBank/DDBJ whole genome shotgun (WGS) entry which is preliminary data.</text>
</comment>
<dbReference type="OrthoDB" id="1059425at2759"/>
<dbReference type="InterPro" id="IPR001810">
    <property type="entry name" value="F-box_dom"/>
</dbReference>
<dbReference type="PANTHER" id="PTHR31672:SF13">
    <property type="entry name" value="F-BOX PROTEIN CPR30-LIKE"/>
    <property type="match status" value="1"/>
</dbReference>
<dbReference type="SMART" id="SM00256">
    <property type="entry name" value="FBOX"/>
    <property type="match status" value="1"/>
</dbReference>
<dbReference type="SUPFAM" id="SSF81383">
    <property type="entry name" value="F-box domain"/>
    <property type="match status" value="1"/>
</dbReference>
<dbReference type="AlphaFoldDB" id="A0A6D2HCT1"/>
<gene>
    <name evidence="2" type="ORF">MERR_LOCUS206</name>
</gene>
<dbReference type="PROSITE" id="PS50181">
    <property type="entry name" value="FBOX"/>
    <property type="match status" value="1"/>
</dbReference>
<reference evidence="2" key="1">
    <citation type="submission" date="2020-01" db="EMBL/GenBank/DDBJ databases">
        <authorList>
            <person name="Mishra B."/>
        </authorList>
    </citation>
    <scope>NUCLEOTIDE SEQUENCE [LARGE SCALE GENOMIC DNA]</scope>
</reference>
<dbReference type="InterPro" id="IPR011043">
    <property type="entry name" value="Gal_Oxase/kelch_b-propeller"/>
</dbReference>
<evidence type="ECO:0000313" key="2">
    <source>
        <dbReference type="EMBL" id="CAA7012972.1"/>
    </source>
</evidence>
<dbReference type="InterPro" id="IPR050796">
    <property type="entry name" value="SCF_F-box_component"/>
</dbReference>
<evidence type="ECO:0000259" key="1">
    <source>
        <dbReference type="PROSITE" id="PS50181"/>
    </source>
</evidence>
<proteinExistence type="predicted"/>
<dbReference type="InterPro" id="IPR036047">
    <property type="entry name" value="F-box-like_dom_sf"/>
</dbReference>
<protein>
    <recommendedName>
        <fullName evidence="1">F-box domain-containing protein</fullName>
    </recommendedName>
</protein>
<dbReference type="PANTHER" id="PTHR31672">
    <property type="entry name" value="BNACNNG10540D PROTEIN"/>
    <property type="match status" value="1"/>
</dbReference>
<feature type="domain" description="F-box" evidence="1">
    <location>
        <begin position="6"/>
        <end position="51"/>
    </location>
</feature>
<dbReference type="Proteomes" id="UP000467841">
    <property type="component" value="Unassembled WGS sequence"/>
</dbReference>
<dbReference type="InterPro" id="IPR017451">
    <property type="entry name" value="F-box-assoc_interact_dom"/>
</dbReference>
<organism evidence="2 3">
    <name type="scientific">Microthlaspi erraticum</name>
    <dbReference type="NCBI Taxonomy" id="1685480"/>
    <lineage>
        <taxon>Eukaryota</taxon>
        <taxon>Viridiplantae</taxon>
        <taxon>Streptophyta</taxon>
        <taxon>Embryophyta</taxon>
        <taxon>Tracheophyta</taxon>
        <taxon>Spermatophyta</taxon>
        <taxon>Magnoliopsida</taxon>
        <taxon>eudicotyledons</taxon>
        <taxon>Gunneridae</taxon>
        <taxon>Pentapetalae</taxon>
        <taxon>rosids</taxon>
        <taxon>malvids</taxon>
        <taxon>Brassicales</taxon>
        <taxon>Brassicaceae</taxon>
        <taxon>Coluteocarpeae</taxon>
        <taxon>Microthlaspi</taxon>
    </lineage>
</organism>
<sequence>MFKRHSSNVELLPHDVVELILESVPVEPLVRFKRVSKRWKTTIDSRSFQERQLIRRKESRGPGDVLFVYLLDADDKAPIVLGSSIIPTVKLPFPKFTVCHSTCDGLICLYCYEHTSNIVVNPATQWHRSFPFSSVQQFIADTYYGEERVAPTYRLGFGKDKIKGTYKPVWLYNSLEFGLDNVTTCEVFDFSKNAWRYVVPASPYGILCFLMPVYLDGSLDWLTNCNETKVLSFDLHTETFQVISKTPFAHAPDWEYVSLCILDNRLCVTEKKWPTQVIWSFDSSGGNNKWKKMCSIDLTETIHWFPRYSLVPLPVAIMEKNKLLLHGRDRDYNQAFVLYDLHTKSYDFVTPTTPGECIYYFESFFSV</sequence>
<keyword evidence="3" id="KW-1185">Reference proteome</keyword>
<name>A0A6D2HCT1_9BRAS</name>